<dbReference type="Proteomes" id="UP000199008">
    <property type="component" value="Unassembled WGS sequence"/>
</dbReference>
<proteinExistence type="predicted"/>
<dbReference type="STRING" id="576118.SAMN05216216_101238"/>
<name>A0A1G9AER0_9BACL</name>
<dbReference type="Pfam" id="PF11148">
    <property type="entry name" value="DUF2922"/>
    <property type="match status" value="1"/>
</dbReference>
<evidence type="ECO:0000313" key="2">
    <source>
        <dbReference type="Proteomes" id="UP000199008"/>
    </source>
</evidence>
<dbReference type="AlphaFoldDB" id="A0A1G9AER0"/>
<evidence type="ECO:0000313" key="1">
    <source>
        <dbReference type="EMBL" id="SDK25839.1"/>
    </source>
</evidence>
<dbReference type="InterPro" id="IPR021321">
    <property type="entry name" value="DUF2922"/>
</dbReference>
<reference evidence="2" key="1">
    <citation type="submission" date="2016-10" db="EMBL/GenBank/DDBJ databases">
        <authorList>
            <person name="Varghese N."/>
            <person name="Submissions S."/>
        </authorList>
    </citation>
    <scope>NUCLEOTIDE SEQUENCE [LARGE SCALE GENOMIC DNA]</scope>
    <source>
        <strain evidence="2">CGMCC 1.8895</strain>
    </source>
</reference>
<dbReference type="RefSeq" id="WP_092983828.1">
    <property type="nucleotide sequence ID" value="NZ_FNFY01000001.1"/>
</dbReference>
<evidence type="ECO:0008006" key="3">
    <source>
        <dbReference type="Google" id="ProtNLM"/>
    </source>
</evidence>
<gene>
    <name evidence="1" type="ORF">SAMN05216216_101238</name>
</gene>
<organism evidence="1 2">
    <name type="scientific">Lacicoccus qingdaonensis</name>
    <dbReference type="NCBI Taxonomy" id="576118"/>
    <lineage>
        <taxon>Bacteria</taxon>
        <taxon>Bacillati</taxon>
        <taxon>Bacillota</taxon>
        <taxon>Bacilli</taxon>
        <taxon>Bacillales</taxon>
        <taxon>Salinicoccaceae</taxon>
        <taxon>Lacicoccus</taxon>
    </lineage>
</organism>
<accession>A0A1G9AER0</accession>
<keyword evidence="2" id="KW-1185">Reference proteome</keyword>
<dbReference type="OrthoDB" id="2409501at2"/>
<dbReference type="EMBL" id="FNFY01000001">
    <property type="protein sequence ID" value="SDK25839.1"/>
    <property type="molecule type" value="Genomic_DNA"/>
</dbReference>
<protein>
    <recommendedName>
        <fullName evidence="3">DUF2922 domain-containing protein</fullName>
    </recommendedName>
</protein>
<sequence length="70" mass="7813">MDKRLVVVFNTDANRRFTMNFRNPNEALTEAELLEAAQKLIDTDALDPMQGKPIGVHSAKIVSTDTQVII</sequence>